<accession>A0ABV0Q197</accession>
<keyword evidence="1" id="KW-1133">Transmembrane helix</keyword>
<evidence type="ECO:0000313" key="3">
    <source>
        <dbReference type="Proteomes" id="UP001476798"/>
    </source>
</evidence>
<keyword evidence="1" id="KW-0472">Membrane</keyword>
<organism evidence="2 3">
    <name type="scientific">Goodea atripinnis</name>
    <dbReference type="NCBI Taxonomy" id="208336"/>
    <lineage>
        <taxon>Eukaryota</taxon>
        <taxon>Metazoa</taxon>
        <taxon>Chordata</taxon>
        <taxon>Craniata</taxon>
        <taxon>Vertebrata</taxon>
        <taxon>Euteleostomi</taxon>
        <taxon>Actinopterygii</taxon>
        <taxon>Neopterygii</taxon>
        <taxon>Teleostei</taxon>
        <taxon>Neoteleostei</taxon>
        <taxon>Acanthomorphata</taxon>
        <taxon>Ovalentaria</taxon>
        <taxon>Atherinomorphae</taxon>
        <taxon>Cyprinodontiformes</taxon>
        <taxon>Goodeidae</taxon>
        <taxon>Goodea</taxon>
    </lineage>
</organism>
<reference evidence="2 3" key="1">
    <citation type="submission" date="2021-06" db="EMBL/GenBank/DDBJ databases">
        <authorList>
            <person name="Palmer J.M."/>
        </authorList>
    </citation>
    <scope>NUCLEOTIDE SEQUENCE [LARGE SCALE GENOMIC DNA]</scope>
    <source>
        <strain evidence="2 3">GA_2019</strain>
        <tissue evidence="2">Muscle</tissue>
    </source>
</reference>
<gene>
    <name evidence="2" type="ORF">GOODEAATRI_026362</name>
</gene>
<proteinExistence type="predicted"/>
<evidence type="ECO:0000256" key="1">
    <source>
        <dbReference type="SAM" id="Phobius"/>
    </source>
</evidence>
<dbReference type="EMBL" id="JAHRIO010093211">
    <property type="protein sequence ID" value="MEQ2189550.1"/>
    <property type="molecule type" value="Genomic_DNA"/>
</dbReference>
<name>A0ABV0Q197_9TELE</name>
<feature type="transmembrane region" description="Helical" evidence="1">
    <location>
        <begin position="73"/>
        <end position="94"/>
    </location>
</feature>
<comment type="caution">
    <text evidence="2">The sequence shown here is derived from an EMBL/GenBank/DDBJ whole genome shotgun (WGS) entry which is preliminary data.</text>
</comment>
<keyword evidence="3" id="KW-1185">Reference proteome</keyword>
<protein>
    <submittedName>
        <fullName evidence="2">Uncharacterized protein</fullName>
    </submittedName>
</protein>
<keyword evidence="1" id="KW-0812">Transmembrane</keyword>
<evidence type="ECO:0000313" key="2">
    <source>
        <dbReference type="EMBL" id="MEQ2189550.1"/>
    </source>
</evidence>
<dbReference type="Proteomes" id="UP001476798">
    <property type="component" value="Unassembled WGS sequence"/>
</dbReference>
<sequence>MGEGVQHETSGFYYQALPSSLFDARGNFSTLPKRVREQQETLIIRVAYTAEGLKRSGTFLKLYRLASRPGSSAMLAMLALVDFKSLIYVIFLLADARLFSDTNRR</sequence>